<evidence type="ECO:0000256" key="1">
    <source>
        <dbReference type="SAM" id="MobiDB-lite"/>
    </source>
</evidence>
<gene>
    <name evidence="3" type="ORF">RVY80_03670</name>
</gene>
<feature type="compositionally biased region" description="Low complexity" evidence="1">
    <location>
        <begin position="1"/>
        <end position="14"/>
    </location>
</feature>
<evidence type="ECO:0000256" key="2">
    <source>
        <dbReference type="SAM" id="Phobius"/>
    </source>
</evidence>
<proteinExistence type="predicted"/>
<comment type="caution">
    <text evidence="3">The sequence shown here is derived from an EMBL/GenBank/DDBJ whole genome shotgun (WGS) entry which is preliminary data.</text>
</comment>
<protein>
    <submittedName>
        <fullName evidence="3">DUF4229 domain-containing protein</fullName>
    </submittedName>
</protein>
<accession>A0ABU3Z8C2</accession>
<keyword evidence="2" id="KW-0812">Transmembrane</keyword>
<feature type="transmembrane region" description="Helical" evidence="2">
    <location>
        <begin position="85"/>
        <end position="105"/>
    </location>
</feature>
<evidence type="ECO:0000313" key="3">
    <source>
        <dbReference type="EMBL" id="MDV5087946.1"/>
    </source>
</evidence>
<organism evidence="3 4">
    <name type="scientific">Veillonella absiana</name>
    <dbReference type="NCBI Taxonomy" id="3079305"/>
    <lineage>
        <taxon>Bacteria</taxon>
        <taxon>Bacillati</taxon>
        <taxon>Bacillota</taxon>
        <taxon>Negativicutes</taxon>
        <taxon>Veillonellales</taxon>
        <taxon>Veillonellaceae</taxon>
        <taxon>Veillonella</taxon>
    </lineage>
</organism>
<dbReference type="EMBL" id="JAWJZB010000003">
    <property type="protein sequence ID" value="MDV5087946.1"/>
    <property type="molecule type" value="Genomic_DNA"/>
</dbReference>
<reference evidence="3 4" key="1">
    <citation type="submission" date="2023-10" db="EMBL/GenBank/DDBJ databases">
        <title>Veillonella sp. nov., isolated from a pig farm feces dump.</title>
        <authorList>
            <person name="Chang Y.-H."/>
        </authorList>
    </citation>
    <scope>NUCLEOTIDE SEQUENCE [LARGE SCALE GENOMIC DNA]</scope>
    <source>
        <strain evidence="3 4">YH-vei2233</strain>
    </source>
</reference>
<feature type="transmembrane region" description="Helical" evidence="2">
    <location>
        <begin position="111"/>
        <end position="129"/>
    </location>
</feature>
<evidence type="ECO:0000313" key="4">
    <source>
        <dbReference type="Proteomes" id="UP001272515"/>
    </source>
</evidence>
<dbReference type="RefSeq" id="WP_317329709.1">
    <property type="nucleotide sequence ID" value="NZ_JAWJZA010000001.1"/>
</dbReference>
<keyword evidence="2" id="KW-0472">Membrane</keyword>
<name>A0ABU3Z8C2_9FIRM</name>
<dbReference type="Proteomes" id="UP001272515">
    <property type="component" value="Unassembled WGS sequence"/>
</dbReference>
<sequence length="130" mass="14370">MTTNNYTGQNNQTQSDYFDNHNSEDTNNTRVLSEEERHGFDGVTIDEAGGEVHMDRSPDDPNTFNETYDEGYSRVKVVNLNASGWLTRIILIAVVAAIAAVIFFFGGVILTIVGIVFIIGTLISMIFGLF</sequence>
<keyword evidence="4" id="KW-1185">Reference proteome</keyword>
<feature type="region of interest" description="Disordered" evidence="1">
    <location>
        <begin position="1"/>
        <end position="34"/>
    </location>
</feature>
<keyword evidence="2" id="KW-1133">Transmembrane helix</keyword>